<keyword evidence="2" id="KW-1185">Reference proteome</keyword>
<proteinExistence type="predicted"/>
<accession>A0A1Z4MYU7</accession>
<dbReference type="Proteomes" id="UP000218785">
    <property type="component" value="Chromosome"/>
</dbReference>
<protein>
    <submittedName>
        <fullName evidence="1">Uncharacterized protein</fullName>
    </submittedName>
</protein>
<reference evidence="1 2" key="1">
    <citation type="submission" date="2017-06" db="EMBL/GenBank/DDBJ databases">
        <title>Genome sequencing of cyanobaciteial culture collection at National Institute for Environmental Studies (NIES).</title>
        <authorList>
            <person name="Hirose Y."/>
            <person name="Shimura Y."/>
            <person name="Fujisawa T."/>
            <person name="Nakamura Y."/>
            <person name="Kawachi M."/>
        </authorList>
    </citation>
    <scope>NUCLEOTIDE SEQUENCE [LARGE SCALE GENOMIC DNA]</scope>
    <source>
        <strain evidence="1 2">NIES-37</strain>
    </source>
</reference>
<dbReference type="AlphaFoldDB" id="A0A1Z4MYU7"/>
<organism evidence="1 2">
    <name type="scientific">Tolypothrix tenuis PCC 7101</name>
    <dbReference type="NCBI Taxonomy" id="231146"/>
    <lineage>
        <taxon>Bacteria</taxon>
        <taxon>Bacillati</taxon>
        <taxon>Cyanobacteriota</taxon>
        <taxon>Cyanophyceae</taxon>
        <taxon>Nostocales</taxon>
        <taxon>Tolypothrichaceae</taxon>
        <taxon>Tolypothrix</taxon>
    </lineage>
</organism>
<name>A0A1Z4MYU7_9CYAN</name>
<sequence length="167" mass="19310">MRSQHESQVVSAVIQNYRMAGEYLIATSTKIFSPIAKGEVIPWDNIRFLQLSPCGSCFESAYNVTKETYDDWVTSNHQSSLLTPLLISDQLTFISEQQCQELCDNDDYRWSVFYWLTRPGFSVDFSQALIQIYAHCPAGPPQYGSIVYLERMKDLWEVKSYFGLYNQ</sequence>
<evidence type="ECO:0000313" key="2">
    <source>
        <dbReference type="Proteomes" id="UP000218785"/>
    </source>
</evidence>
<dbReference type="EMBL" id="AP018248">
    <property type="protein sequence ID" value="BAY98667.1"/>
    <property type="molecule type" value="Genomic_DNA"/>
</dbReference>
<gene>
    <name evidence="1" type="ORF">NIES37_26190</name>
</gene>
<dbReference type="KEGG" id="ttq:NIES37_26190"/>
<evidence type="ECO:0000313" key="1">
    <source>
        <dbReference type="EMBL" id="BAY98667.1"/>
    </source>
</evidence>